<dbReference type="InParanoid" id="A0A2K1YQY9"/>
<protein>
    <recommendedName>
        <fullName evidence="4">Cupin type-1 domain-containing protein</fullName>
    </recommendedName>
</protein>
<dbReference type="EMBL" id="CM009299">
    <property type="protein sequence ID" value="PNT15437.1"/>
    <property type="molecule type" value="Genomic_DNA"/>
</dbReference>
<organism evidence="2 3">
    <name type="scientific">Populus trichocarpa</name>
    <name type="common">Western balsam poplar</name>
    <name type="synonym">Populus balsamifera subsp. trichocarpa</name>
    <dbReference type="NCBI Taxonomy" id="3694"/>
    <lineage>
        <taxon>Eukaryota</taxon>
        <taxon>Viridiplantae</taxon>
        <taxon>Streptophyta</taxon>
        <taxon>Embryophyta</taxon>
        <taxon>Tracheophyta</taxon>
        <taxon>Spermatophyta</taxon>
        <taxon>Magnoliopsida</taxon>
        <taxon>eudicotyledons</taxon>
        <taxon>Gunneridae</taxon>
        <taxon>Pentapetalae</taxon>
        <taxon>rosids</taxon>
        <taxon>fabids</taxon>
        <taxon>Malpighiales</taxon>
        <taxon>Salicaceae</taxon>
        <taxon>Saliceae</taxon>
        <taxon>Populus</taxon>
    </lineage>
</organism>
<reference evidence="2 3" key="1">
    <citation type="journal article" date="2006" name="Science">
        <title>The genome of black cottonwood, Populus trichocarpa (Torr. &amp; Gray).</title>
        <authorList>
            <person name="Tuskan G.A."/>
            <person name="Difazio S."/>
            <person name="Jansson S."/>
            <person name="Bohlmann J."/>
            <person name="Grigoriev I."/>
            <person name="Hellsten U."/>
            <person name="Putnam N."/>
            <person name="Ralph S."/>
            <person name="Rombauts S."/>
            <person name="Salamov A."/>
            <person name="Schein J."/>
            <person name="Sterck L."/>
            <person name="Aerts A."/>
            <person name="Bhalerao R.R."/>
            <person name="Bhalerao R.P."/>
            <person name="Blaudez D."/>
            <person name="Boerjan W."/>
            <person name="Brun A."/>
            <person name="Brunner A."/>
            <person name="Busov V."/>
            <person name="Campbell M."/>
            <person name="Carlson J."/>
            <person name="Chalot M."/>
            <person name="Chapman J."/>
            <person name="Chen G.L."/>
            <person name="Cooper D."/>
            <person name="Coutinho P.M."/>
            <person name="Couturier J."/>
            <person name="Covert S."/>
            <person name="Cronk Q."/>
            <person name="Cunningham R."/>
            <person name="Davis J."/>
            <person name="Degroeve S."/>
            <person name="Dejardin A."/>
            <person name="Depamphilis C."/>
            <person name="Detter J."/>
            <person name="Dirks B."/>
            <person name="Dubchak I."/>
            <person name="Duplessis S."/>
            <person name="Ehlting J."/>
            <person name="Ellis B."/>
            <person name="Gendler K."/>
            <person name="Goodstein D."/>
            <person name="Gribskov M."/>
            <person name="Grimwood J."/>
            <person name="Groover A."/>
            <person name="Gunter L."/>
            <person name="Hamberger B."/>
            <person name="Heinze B."/>
            <person name="Helariutta Y."/>
            <person name="Henrissat B."/>
            <person name="Holligan D."/>
            <person name="Holt R."/>
            <person name="Huang W."/>
            <person name="Islam-Faridi N."/>
            <person name="Jones S."/>
            <person name="Jones-Rhoades M."/>
            <person name="Jorgensen R."/>
            <person name="Joshi C."/>
            <person name="Kangasjarvi J."/>
            <person name="Karlsson J."/>
            <person name="Kelleher C."/>
            <person name="Kirkpatrick R."/>
            <person name="Kirst M."/>
            <person name="Kohler A."/>
            <person name="Kalluri U."/>
            <person name="Larimer F."/>
            <person name="Leebens-Mack J."/>
            <person name="Leple J.C."/>
            <person name="Locascio P."/>
            <person name="Lou Y."/>
            <person name="Lucas S."/>
            <person name="Martin F."/>
            <person name="Montanini B."/>
            <person name="Napoli C."/>
            <person name="Nelson D.R."/>
            <person name="Nelson C."/>
            <person name="Nieminen K."/>
            <person name="Nilsson O."/>
            <person name="Pereda V."/>
            <person name="Peter G."/>
            <person name="Philippe R."/>
            <person name="Pilate G."/>
            <person name="Poliakov A."/>
            <person name="Razumovskaya J."/>
            <person name="Richardson P."/>
            <person name="Rinaldi C."/>
            <person name="Ritland K."/>
            <person name="Rouze P."/>
            <person name="Ryaboy D."/>
            <person name="Schmutz J."/>
            <person name="Schrader J."/>
            <person name="Segerman B."/>
            <person name="Shin H."/>
            <person name="Siddiqui A."/>
            <person name="Sterky F."/>
            <person name="Terry A."/>
            <person name="Tsai C.J."/>
            <person name="Uberbacher E."/>
            <person name="Unneberg P."/>
            <person name="Vahala J."/>
            <person name="Wall K."/>
            <person name="Wessler S."/>
            <person name="Yang G."/>
            <person name="Yin T."/>
            <person name="Douglas C."/>
            <person name="Marra M."/>
            <person name="Sandberg G."/>
            <person name="Van de Peer Y."/>
            <person name="Rokhsar D."/>
        </authorList>
    </citation>
    <scope>NUCLEOTIDE SEQUENCE [LARGE SCALE GENOMIC DNA]</scope>
    <source>
        <strain evidence="3">cv. Nisqually</strain>
    </source>
</reference>
<accession>A0A2K1YQY9</accession>
<evidence type="ECO:0008006" key="4">
    <source>
        <dbReference type="Google" id="ProtNLM"/>
    </source>
</evidence>
<dbReference type="AlphaFoldDB" id="A0A2K1YQY9"/>
<dbReference type="SUPFAM" id="SSF51182">
    <property type="entry name" value="RmlC-like cupins"/>
    <property type="match status" value="1"/>
</dbReference>
<dbReference type="CDD" id="cd02244">
    <property type="entry name" value="cupin_7S_vicilin-like_N"/>
    <property type="match status" value="1"/>
</dbReference>
<evidence type="ECO:0000256" key="1">
    <source>
        <dbReference type="SAM" id="MobiDB-lite"/>
    </source>
</evidence>
<proteinExistence type="predicted"/>
<dbReference type="InterPro" id="IPR014710">
    <property type="entry name" value="RmlC-like_jellyroll"/>
</dbReference>
<gene>
    <name evidence="2" type="ORF">POPTR_010G084500</name>
</gene>
<keyword evidence="3" id="KW-1185">Reference proteome</keyword>
<dbReference type="InterPro" id="IPR011051">
    <property type="entry name" value="RmlC_Cupin_sf"/>
</dbReference>
<dbReference type="Proteomes" id="UP000006729">
    <property type="component" value="Chromosome 10"/>
</dbReference>
<dbReference type="STRING" id="3694.A0A2K1YQY9"/>
<feature type="compositionally biased region" description="Basic and acidic residues" evidence="1">
    <location>
        <begin position="1"/>
        <end position="14"/>
    </location>
</feature>
<dbReference type="Gene3D" id="2.60.120.1450">
    <property type="match status" value="1"/>
</dbReference>
<sequence>MRKDREQEEKEHGRGRGSSNEGSRQHEEQQRSQNGHFRVLERFSKKSELLCGLENYRFEIVEANPNTFVIPHHCDSDAVLFVLRGEKGIMTFVSQWKGESYSLERGDVMKVRAGVVRYLINPDDNEKFSAAMLVNPVNTPGKFREYFAAGGENPESVYIQSSAMIFSRLLLLPRDQLDRLFGQQKQGMILKAPKEKLKALSQHASSSKHKRSHEGKGPINLLNQRRPLYSNKFGKFFEVTPNDYKQLQVADILSYMNLFVYFYIF</sequence>
<feature type="region of interest" description="Disordered" evidence="1">
    <location>
        <begin position="1"/>
        <end position="37"/>
    </location>
</feature>
<feature type="region of interest" description="Disordered" evidence="1">
    <location>
        <begin position="201"/>
        <end position="221"/>
    </location>
</feature>
<name>A0A2K1YQY9_POPTR</name>
<evidence type="ECO:0000313" key="3">
    <source>
        <dbReference type="Proteomes" id="UP000006729"/>
    </source>
</evidence>
<dbReference type="PANTHER" id="PTHR31189:SF41">
    <property type="entry name" value="VICILIN C72"/>
    <property type="match status" value="1"/>
</dbReference>
<dbReference type="PANTHER" id="PTHR31189">
    <property type="entry name" value="OS03G0336100 PROTEIN-RELATED"/>
    <property type="match status" value="1"/>
</dbReference>
<dbReference type="InterPro" id="IPR050253">
    <property type="entry name" value="Seed_Storage-Functional"/>
</dbReference>
<evidence type="ECO:0000313" key="2">
    <source>
        <dbReference type="EMBL" id="PNT15437.1"/>
    </source>
</evidence>
<dbReference type="Gene3D" id="2.60.120.10">
    <property type="entry name" value="Jelly Rolls"/>
    <property type="match status" value="1"/>
</dbReference>